<evidence type="ECO:0008006" key="6">
    <source>
        <dbReference type="Google" id="ProtNLM"/>
    </source>
</evidence>
<keyword evidence="5" id="KW-1185">Reference proteome</keyword>
<keyword evidence="3" id="KW-0732">Signal</keyword>
<feature type="region of interest" description="Disordered" evidence="1">
    <location>
        <begin position="359"/>
        <end position="392"/>
    </location>
</feature>
<keyword evidence="2" id="KW-0812">Transmembrane</keyword>
<evidence type="ECO:0000256" key="2">
    <source>
        <dbReference type="SAM" id="Phobius"/>
    </source>
</evidence>
<accession>A0ABP9J1H3</accession>
<feature type="signal peptide" evidence="3">
    <location>
        <begin position="1"/>
        <end position="32"/>
    </location>
</feature>
<dbReference type="RefSeq" id="WP_345650359.1">
    <property type="nucleotide sequence ID" value="NZ_BAABKB010000013.1"/>
</dbReference>
<evidence type="ECO:0000256" key="1">
    <source>
        <dbReference type="SAM" id="MobiDB-lite"/>
    </source>
</evidence>
<keyword evidence="2" id="KW-1133">Transmembrane helix</keyword>
<dbReference type="PROSITE" id="PS51318">
    <property type="entry name" value="TAT"/>
    <property type="match status" value="1"/>
</dbReference>
<organism evidence="4 5">
    <name type="scientific">Streptomyces siamensis</name>
    <dbReference type="NCBI Taxonomy" id="1274986"/>
    <lineage>
        <taxon>Bacteria</taxon>
        <taxon>Bacillati</taxon>
        <taxon>Actinomycetota</taxon>
        <taxon>Actinomycetes</taxon>
        <taxon>Kitasatosporales</taxon>
        <taxon>Streptomycetaceae</taxon>
        <taxon>Streptomyces</taxon>
    </lineage>
</organism>
<dbReference type="InterPro" id="IPR006311">
    <property type="entry name" value="TAT_signal"/>
</dbReference>
<proteinExistence type="predicted"/>
<reference evidence="5" key="1">
    <citation type="journal article" date="2019" name="Int. J. Syst. Evol. Microbiol.">
        <title>The Global Catalogue of Microorganisms (GCM) 10K type strain sequencing project: providing services to taxonomists for standard genome sequencing and annotation.</title>
        <authorList>
            <consortium name="The Broad Institute Genomics Platform"/>
            <consortium name="The Broad Institute Genome Sequencing Center for Infectious Disease"/>
            <person name="Wu L."/>
            <person name="Ma J."/>
        </authorList>
    </citation>
    <scope>NUCLEOTIDE SEQUENCE [LARGE SCALE GENOMIC DNA]</scope>
    <source>
        <strain evidence="5">JCM 18409</strain>
    </source>
</reference>
<feature type="transmembrane region" description="Helical" evidence="2">
    <location>
        <begin position="509"/>
        <end position="527"/>
    </location>
</feature>
<dbReference type="Proteomes" id="UP001501759">
    <property type="component" value="Unassembled WGS sequence"/>
</dbReference>
<feature type="compositionally biased region" description="Gly residues" evidence="1">
    <location>
        <begin position="449"/>
        <end position="495"/>
    </location>
</feature>
<protein>
    <recommendedName>
        <fullName evidence="6">LPXTG cell wall anchor domain-containing protein</fullName>
    </recommendedName>
</protein>
<gene>
    <name evidence="4" type="ORF">GCM10023335_39090</name>
</gene>
<feature type="chain" id="PRO_5046496673" description="LPXTG cell wall anchor domain-containing protein" evidence="3">
    <location>
        <begin position="33"/>
        <end position="535"/>
    </location>
</feature>
<sequence>MARRSRVRAVATAAAGAVALVAGAFGTGPARADTADAAREMTVRFAEHELFIGTEPASVNLSYRWKVAGGGTAHHVHLTVDLSGVADFAEPAPSEHCEGNLCTLDLASATSDFHAITLVPKPGAAVGSSGTVTVSGTASDATVTGDHLTLTNGKTQLKVSASAEQLHQVPGDMLTFPLDVWNNGQLPAAKGVQLRIDTTAGLHLQGSWANCRDVPAGDRGGHIVRETLCDFPTPVEPGRQYALSSPLRVKVGDEALRDKIFYEFTPLTDAAPANGPGTPLTLVPKGAMPSDGNIDPYFTTYVNSVNHADFAVTGDTVTGRRGGHATLHATVIDRGPAVVQDLLDDDVFLPVLVKLPPGTKATKIPDNCQPPPTDDGSDPGPRMGRSSYQCYFGDPAPGDRHVLSFTVAIGPRTPAVSTGQVRTLEIMKGLDPDASNDSAALTLRLAQGGSAGGGTSGGSGGGGTSGGSGGGGTSGGSGSGGAAGASGSVSGGPSAGSGPLADTGFGGGWIVWAAGALLLAGGVAVALSRRSRGWN</sequence>
<dbReference type="EMBL" id="BAABKB010000013">
    <property type="protein sequence ID" value="GAA5014878.1"/>
    <property type="molecule type" value="Genomic_DNA"/>
</dbReference>
<evidence type="ECO:0000313" key="5">
    <source>
        <dbReference type="Proteomes" id="UP001501759"/>
    </source>
</evidence>
<comment type="caution">
    <text evidence="4">The sequence shown here is derived from an EMBL/GenBank/DDBJ whole genome shotgun (WGS) entry which is preliminary data.</text>
</comment>
<keyword evidence="2" id="KW-0472">Membrane</keyword>
<evidence type="ECO:0000256" key="3">
    <source>
        <dbReference type="SAM" id="SignalP"/>
    </source>
</evidence>
<name>A0ABP9J1H3_9ACTN</name>
<evidence type="ECO:0000313" key="4">
    <source>
        <dbReference type="EMBL" id="GAA5014878.1"/>
    </source>
</evidence>
<feature type="region of interest" description="Disordered" evidence="1">
    <location>
        <begin position="449"/>
        <end position="496"/>
    </location>
</feature>